<keyword evidence="5" id="KW-0812">Transmembrane</keyword>
<evidence type="ECO:0000256" key="1">
    <source>
        <dbReference type="ARBA" id="ARBA00004370"/>
    </source>
</evidence>
<dbReference type="FunFam" id="1.10.287.950:FF:000001">
    <property type="entry name" value="Methyl-accepting chemotaxis sensory transducer"/>
    <property type="match status" value="1"/>
</dbReference>
<dbReference type="Gene3D" id="3.30.450.20">
    <property type="entry name" value="PAS domain"/>
    <property type="match status" value="1"/>
</dbReference>
<proteinExistence type="inferred from homology"/>
<feature type="transmembrane region" description="Helical" evidence="5">
    <location>
        <begin position="135"/>
        <end position="152"/>
    </location>
</feature>
<dbReference type="PRINTS" id="PR00260">
    <property type="entry name" value="CHEMTRNSDUCR"/>
</dbReference>
<sequence>MRNNQPVNATDYPLDERSVIISHTDAKGQITYVNDDFIHFSGFSEQELLGQPHNIIRHPDMPPEVFRDAWATLKKGRAWQGIIKNRCKDGGHYWVKANMNPDGQGGYMSVRLKPTTDEIHQAAQLYQQMQKGRKIRFHLGHVITPGILGRIGRYLDNLDFPRKAMLLYLISFLGMALAAFFEILRSSDPAPLIRLVVLMGAVGTTGLLLLWYLVTKQLTRLKQLSHIALEIGKGNLRTETPLGKSDAIGQVFNAMQTLRNRFYEMAFQFSRSSTSLNQSADELVASSKKTALGAQEQSEAAASMAAALEELSASVEQIGENAKAAHEASTQAGRAANSGAQAVNESTQEIASIADAVRESSEELEALDELSNQIGSIVETIRGIAEQTNLLALNAAIEAARAGDLGRGFAVVADEVRNLAERTSNSTEDITGMVHQVQEKTKQAVVRMREGVGRVEQGVNTAREASHSVANIENETNRVVQATLDIQQVLQEQSVAAREVAETIEKISTKADDNAAQSDQTQGASEQLRAISSTIENLTRQLKIY</sequence>
<dbReference type="AlphaFoldDB" id="A0A1I1E029"/>
<evidence type="ECO:0000313" key="9">
    <source>
        <dbReference type="Proteomes" id="UP000199058"/>
    </source>
</evidence>
<evidence type="ECO:0000259" key="7">
    <source>
        <dbReference type="PROSITE" id="PS50112"/>
    </source>
</evidence>
<dbReference type="PANTHER" id="PTHR32089:SF112">
    <property type="entry name" value="LYSOZYME-LIKE PROTEIN-RELATED"/>
    <property type="match status" value="1"/>
</dbReference>
<dbReference type="InterPro" id="IPR035965">
    <property type="entry name" value="PAS-like_dom_sf"/>
</dbReference>
<feature type="transmembrane region" description="Helical" evidence="5">
    <location>
        <begin position="164"/>
        <end position="183"/>
    </location>
</feature>
<protein>
    <submittedName>
        <fullName evidence="8">Methyl-accepting chemotaxis sensory transducer with Pas/Pac sensor</fullName>
    </submittedName>
</protein>
<comment type="subcellular location">
    <subcellularLocation>
        <location evidence="1">Membrane</location>
    </subcellularLocation>
</comment>
<dbReference type="STRING" id="1122252.SAMN05660443_0114"/>
<name>A0A1I1E029_9GAMM</name>
<dbReference type="Gene3D" id="1.10.287.950">
    <property type="entry name" value="Methyl-accepting chemotaxis protein"/>
    <property type="match status" value="1"/>
</dbReference>
<dbReference type="InterPro" id="IPR004089">
    <property type="entry name" value="MCPsignal_dom"/>
</dbReference>
<feature type="domain" description="PAS" evidence="7">
    <location>
        <begin position="25"/>
        <end position="60"/>
    </location>
</feature>
<dbReference type="CDD" id="cd11386">
    <property type="entry name" value="MCP_signal"/>
    <property type="match status" value="1"/>
</dbReference>
<dbReference type="EMBL" id="FOLH01000001">
    <property type="protein sequence ID" value="SFB78608.1"/>
    <property type="molecule type" value="Genomic_DNA"/>
</dbReference>
<dbReference type="OrthoDB" id="2489132at2"/>
<dbReference type="GO" id="GO:0004888">
    <property type="term" value="F:transmembrane signaling receptor activity"/>
    <property type="evidence" value="ECO:0007669"/>
    <property type="project" value="InterPro"/>
</dbReference>
<dbReference type="InterPro" id="IPR004090">
    <property type="entry name" value="Chemotax_Me-accpt_rcpt"/>
</dbReference>
<dbReference type="PROSITE" id="PS50112">
    <property type="entry name" value="PAS"/>
    <property type="match status" value="1"/>
</dbReference>
<dbReference type="Proteomes" id="UP000199058">
    <property type="component" value="Unassembled WGS sequence"/>
</dbReference>
<dbReference type="SUPFAM" id="SSF55785">
    <property type="entry name" value="PYP-like sensor domain (PAS domain)"/>
    <property type="match status" value="1"/>
</dbReference>
<reference evidence="8 9" key="1">
    <citation type="submission" date="2016-10" db="EMBL/GenBank/DDBJ databases">
        <authorList>
            <person name="de Groot N.N."/>
        </authorList>
    </citation>
    <scope>NUCLEOTIDE SEQUENCE [LARGE SCALE GENOMIC DNA]</scope>
    <source>
        <strain evidence="8 9">DSM 18438</strain>
    </source>
</reference>
<dbReference type="SUPFAM" id="SSF58104">
    <property type="entry name" value="Methyl-accepting chemotaxis protein (MCP) signaling domain"/>
    <property type="match status" value="1"/>
</dbReference>
<evidence type="ECO:0000259" key="6">
    <source>
        <dbReference type="PROSITE" id="PS50111"/>
    </source>
</evidence>
<evidence type="ECO:0000256" key="5">
    <source>
        <dbReference type="SAM" id="Phobius"/>
    </source>
</evidence>
<gene>
    <name evidence="8" type="ORF">SAMN05660443_0114</name>
</gene>
<dbReference type="NCBIfam" id="TIGR00229">
    <property type="entry name" value="sensory_box"/>
    <property type="match status" value="1"/>
</dbReference>
<dbReference type="InterPro" id="IPR000014">
    <property type="entry name" value="PAS"/>
</dbReference>
<evidence type="ECO:0000256" key="3">
    <source>
        <dbReference type="ARBA" id="ARBA00029447"/>
    </source>
</evidence>
<dbReference type="PROSITE" id="PS50111">
    <property type="entry name" value="CHEMOTAXIS_TRANSDUC_2"/>
    <property type="match status" value="1"/>
</dbReference>
<organism evidence="8 9">
    <name type="scientific">Marinospirillum celere</name>
    <dbReference type="NCBI Taxonomy" id="1122252"/>
    <lineage>
        <taxon>Bacteria</taxon>
        <taxon>Pseudomonadati</taxon>
        <taxon>Pseudomonadota</taxon>
        <taxon>Gammaproteobacteria</taxon>
        <taxon>Oceanospirillales</taxon>
        <taxon>Oceanospirillaceae</taxon>
        <taxon>Marinospirillum</taxon>
    </lineage>
</organism>
<dbReference type="SMART" id="SM00283">
    <property type="entry name" value="MA"/>
    <property type="match status" value="1"/>
</dbReference>
<accession>A0A1I1E029</accession>
<feature type="transmembrane region" description="Helical" evidence="5">
    <location>
        <begin position="195"/>
        <end position="214"/>
    </location>
</feature>
<dbReference type="GO" id="GO:0016020">
    <property type="term" value="C:membrane"/>
    <property type="evidence" value="ECO:0007669"/>
    <property type="project" value="UniProtKB-SubCell"/>
</dbReference>
<dbReference type="InterPro" id="IPR013655">
    <property type="entry name" value="PAS_fold_3"/>
</dbReference>
<comment type="similarity">
    <text evidence="3">Belongs to the methyl-accepting chemotaxis (MCP) protein family.</text>
</comment>
<dbReference type="CDD" id="cd00130">
    <property type="entry name" value="PAS"/>
    <property type="match status" value="1"/>
</dbReference>
<feature type="domain" description="Methyl-accepting transducer" evidence="6">
    <location>
        <begin position="272"/>
        <end position="508"/>
    </location>
</feature>
<dbReference type="PANTHER" id="PTHR32089">
    <property type="entry name" value="METHYL-ACCEPTING CHEMOTAXIS PROTEIN MCPB"/>
    <property type="match status" value="1"/>
</dbReference>
<evidence type="ECO:0000313" key="8">
    <source>
        <dbReference type="EMBL" id="SFB78608.1"/>
    </source>
</evidence>
<keyword evidence="5" id="KW-1133">Transmembrane helix</keyword>
<dbReference type="Pfam" id="PF08447">
    <property type="entry name" value="PAS_3"/>
    <property type="match status" value="1"/>
</dbReference>
<keyword evidence="9" id="KW-1185">Reference proteome</keyword>
<evidence type="ECO:0000256" key="2">
    <source>
        <dbReference type="ARBA" id="ARBA00023224"/>
    </source>
</evidence>
<dbReference type="GO" id="GO:0006935">
    <property type="term" value="P:chemotaxis"/>
    <property type="evidence" value="ECO:0007669"/>
    <property type="project" value="InterPro"/>
</dbReference>
<dbReference type="RefSeq" id="WP_091957666.1">
    <property type="nucleotide sequence ID" value="NZ_FOLH01000001.1"/>
</dbReference>
<keyword evidence="2 4" id="KW-0807">Transducer</keyword>
<keyword evidence="5" id="KW-0472">Membrane</keyword>
<evidence type="ECO:0000256" key="4">
    <source>
        <dbReference type="PROSITE-ProRule" id="PRU00284"/>
    </source>
</evidence>
<dbReference type="GO" id="GO:0007165">
    <property type="term" value="P:signal transduction"/>
    <property type="evidence" value="ECO:0007669"/>
    <property type="project" value="UniProtKB-KW"/>
</dbReference>
<dbReference type="Pfam" id="PF00015">
    <property type="entry name" value="MCPsignal"/>
    <property type="match status" value="1"/>
</dbReference>